<evidence type="ECO:0000256" key="3">
    <source>
        <dbReference type="ARBA" id="ARBA00022741"/>
    </source>
</evidence>
<gene>
    <name evidence="13" type="ORF">CQY20_13575</name>
    <name evidence="12" type="ORF">MAGR_07640</name>
</gene>
<evidence type="ECO:0000313" key="12">
    <source>
        <dbReference type="EMBL" id="GFG49323.1"/>
    </source>
</evidence>
<dbReference type="GO" id="GO:0140359">
    <property type="term" value="F:ABC-type transporter activity"/>
    <property type="evidence" value="ECO:0007669"/>
    <property type="project" value="UniProtKB-ARBA"/>
</dbReference>
<dbReference type="InterPro" id="IPR027417">
    <property type="entry name" value="P-loop_NTPase"/>
</dbReference>
<keyword evidence="3" id="KW-0547">Nucleotide-binding</keyword>
<dbReference type="GO" id="GO:0005524">
    <property type="term" value="F:ATP binding"/>
    <property type="evidence" value="ECO:0007669"/>
    <property type="project" value="UniProtKB-KW"/>
</dbReference>
<keyword evidence="4 13" id="KW-0067">ATP-binding</keyword>
<evidence type="ECO:0000256" key="7">
    <source>
        <dbReference type="ARBA" id="ARBA00063658"/>
    </source>
</evidence>
<evidence type="ECO:0000313" key="14">
    <source>
        <dbReference type="Proteomes" id="UP000220914"/>
    </source>
</evidence>
<dbReference type="GO" id="GO:0055052">
    <property type="term" value="C:ATP-binding cassette (ABC) transporter complex, substrate-binding subunit-containing"/>
    <property type="evidence" value="ECO:0007669"/>
    <property type="project" value="TreeGrafter"/>
</dbReference>
<evidence type="ECO:0000313" key="13">
    <source>
        <dbReference type="EMBL" id="PEG38211.1"/>
    </source>
</evidence>
<dbReference type="RefSeq" id="WP_097940612.1">
    <property type="nucleotide sequence ID" value="NZ_BLKS01000001.1"/>
</dbReference>
<reference evidence="13 14" key="1">
    <citation type="submission" date="2017-10" db="EMBL/GenBank/DDBJ databases">
        <title>The new phylogeny of genus Mycobacterium.</title>
        <authorList>
            <person name="Tortoli E."/>
            <person name="Trovato A."/>
            <person name="Cirillo D.M."/>
        </authorList>
    </citation>
    <scope>NUCLEOTIDE SEQUENCE [LARGE SCALE GENOMIC DNA]</scope>
    <source>
        <strain evidence="13 14">CCUG37673</strain>
    </source>
</reference>
<comment type="subcellular location">
    <subcellularLocation>
        <location evidence="1">Cell inner membrane</location>
        <topology evidence="1">Peripheral membrane protein</topology>
        <orientation evidence="1">Cytoplasmic side</orientation>
    </subcellularLocation>
</comment>
<dbReference type="PANTHER" id="PTHR43875">
    <property type="entry name" value="MALTODEXTRIN IMPORT ATP-BINDING PROTEIN MSMX"/>
    <property type="match status" value="1"/>
</dbReference>
<dbReference type="Gene3D" id="2.40.50.100">
    <property type="match status" value="1"/>
</dbReference>
<dbReference type="PROSITE" id="PS50893">
    <property type="entry name" value="ABC_TRANSPORTER_2"/>
    <property type="match status" value="1"/>
</dbReference>
<name>A0A2A7N3W4_MYCAG</name>
<reference evidence="12" key="3">
    <citation type="submission" date="2020-02" db="EMBL/GenBank/DDBJ databases">
        <authorList>
            <person name="Matsumoto Y."/>
            <person name="Motooka D."/>
            <person name="Nakamura S."/>
        </authorList>
    </citation>
    <scope>NUCLEOTIDE SEQUENCE</scope>
    <source>
        <strain evidence="12">JCM 6377</strain>
    </source>
</reference>
<evidence type="ECO:0000256" key="4">
    <source>
        <dbReference type="ARBA" id="ARBA00022840"/>
    </source>
</evidence>
<evidence type="ECO:0000256" key="10">
    <source>
        <dbReference type="ARBA" id="ARBA00082626"/>
    </source>
</evidence>
<dbReference type="Pfam" id="PF00005">
    <property type="entry name" value="ABC_tran"/>
    <property type="match status" value="1"/>
</dbReference>
<dbReference type="SUPFAM" id="SSF50331">
    <property type="entry name" value="MOP-like"/>
    <property type="match status" value="1"/>
</dbReference>
<dbReference type="InterPro" id="IPR047641">
    <property type="entry name" value="ABC_transpr_MalK/UgpC-like"/>
</dbReference>
<dbReference type="AlphaFoldDB" id="A0A2A7N3W4"/>
<dbReference type="InterPro" id="IPR017871">
    <property type="entry name" value="ABC_transporter-like_CS"/>
</dbReference>
<dbReference type="Gene3D" id="3.40.50.300">
    <property type="entry name" value="P-loop containing nucleotide triphosphate hydrolases"/>
    <property type="match status" value="1"/>
</dbReference>
<dbReference type="GO" id="GO:0016887">
    <property type="term" value="F:ATP hydrolysis activity"/>
    <property type="evidence" value="ECO:0007669"/>
    <property type="project" value="InterPro"/>
</dbReference>
<dbReference type="Proteomes" id="UP000220914">
    <property type="component" value="Unassembled WGS sequence"/>
</dbReference>
<reference evidence="12 15" key="2">
    <citation type="journal article" date="2019" name="Emerg. Microbes Infect.">
        <title>Comprehensive subspecies identification of 175 nontuberculous mycobacteria species based on 7547 genomic profiles.</title>
        <authorList>
            <person name="Matsumoto Y."/>
            <person name="Kinjo T."/>
            <person name="Motooka D."/>
            <person name="Nabeya D."/>
            <person name="Jung N."/>
            <person name="Uechi K."/>
            <person name="Horii T."/>
            <person name="Iida T."/>
            <person name="Fujita J."/>
            <person name="Nakamura S."/>
        </authorList>
    </citation>
    <scope>NUCLEOTIDE SEQUENCE [LARGE SCALE GENOMIC DNA]</scope>
    <source>
        <strain evidence="12 15">JCM 6377</strain>
    </source>
</reference>
<dbReference type="InterPro" id="IPR003593">
    <property type="entry name" value="AAA+_ATPase"/>
</dbReference>
<dbReference type="EMBL" id="PDCP01000021">
    <property type="protein sequence ID" value="PEG38211.1"/>
    <property type="molecule type" value="Genomic_DNA"/>
</dbReference>
<keyword evidence="2" id="KW-0813">Transport</keyword>
<dbReference type="PANTHER" id="PTHR43875:SF1">
    <property type="entry name" value="OSMOPROTECTIVE COMPOUNDS UPTAKE ATP-BINDING PROTEIN GGTA"/>
    <property type="match status" value="1"/>
</dbReference>
<accession>A0A2A7N3W4</accession>
<organism evidence="13 14">
    <name type="scientific">Mycolicibacterium agri</name>
    <name type="common">Mycobacterium agri</name>
    <dbReference type="NCBI Taxonomy" id="36811"/>
    <lineage>
        <taxon>Bacteria</taxon>
        <taxon>Bacillati</taxon>
        <taxon>Actinomycetota</taxon>
        <taxon>Actinomycetes</taxon>
        <taxon>Mycobacteriales</taxon>
        <taxon>Mycobacteriaceae</taxon>
        <taxon>Mycolicibacterium</taxon>
    </lineage>
</organism>
<dbReference type="Proteomes" id="UP000465302">
    <property type="component" value="Unassembled WGS sequence"/>
</dbReference>
<dbReference type="InterPro" id="IPR013611">
    <property type="entry name" value="Transp-assoc_OB_typ2"/>
</dbReference>
<dbReference type="InterPro" id="IPR008995">
    <property type="entry name" value="Mo/tungstate-bd_C_term_dom"/>
</dbReference>
<dbReference type="FunFam" id="3.40.50.300:FF:000042">
    <property type="entry name" value="Maltose/maltodextrin ABC transporter, ATP-binding protein"/>
    <property type="match status" value="1"/>
</dbReference>
<comment type="caution">
    <text evidence="13">The sequence shown here is derived from an EMBL/GenBank/DDBJ whole genome shotgun (WGS) entry which is preliminary data.</text>
</comment>
<evidence type="ECO:0000313" key="15">
    <source>
        <dbReference type="Proteomes" id="UP000465302"/>
    </source>
</evidence>
<dbReference type="SMART" id="SM00382">
    <property type="entry name" value="AAA"/>
    <property type="match status" value="1"/>
</dbReference>
<evidence type="ECO:0000256" key="5">
    <source>
        <dbReference type="ARBA" id="ARBA00050305"/>
    </source>
</evidence>
<evidence type="ECO:0000256" key="1">
    <source>
        <dbReference type="ARBA" id="ARBA00004515"/>
    </source>
</evidence>
<dbReference type="EMBL" id="BLKS01000001">
    <property type="protein sequence ID" value="GFG49323.1"/>
    <property type="molecule type" value="Genomic_DNA"/>
</dbReference>
<dbReference type="InterPro" id="IPR003439">
    <property type="entry name" value="ABC_transporter-like_ATP-bd"/>
</dbReference>
<sequence>MPGLTLSHISKKYDDVTAVADVDLDVADGEFVALLGPSGCGKSTTLRMVAGFEAPTTGSVRIGDRLVSSGDDGISVPSNRRDIGLVFQSYALWPHMTVGKNVGYGLRTRKVSKDELASRVREALDLVHMADYIDRYPSELSGGQQQRVALARAVAYNPSLLLLDEPLSNLDAKLRERMRLDICELQQRLGLTALYVTHDQAEAMSMSDRIALMCDGVLHQVGAPEDVYANPRTPFVARFIGTSNLIDCRAQDEAAEGGRPHVKMPDGTVLIGRATTTIALNQAVVACVRAESIRVSTDEPTTQTETQWHRGTVSKSSFFGDTREYLVEVFGSTLQVRTSVGRALPPGAEAWLGIDPDDLIVIGSK</sequence>
<comment type="subunit">
    <text evidence="7">Monomer. Homodimerizes in the presence of ATP. The complex is composed of two ATP-binding proteins (SugC), two transmembrane proteins (SugA and SugB) and a solute-binding protein (LpqY).</text>
</comment>
<feature type="domain" description="ABC transporter" evidence="11">
    <location>
        <begin position="4"/>
        <end position="240"/>
    </location>
</feature>
<proteinExistence type="predicted"/>
<evidence type="ECO:0000256" key="6">
    <source>
        <dbReference type="ARBA" id="ARBA00056091"/>
    </source>
</evidence>
<evidence type="ECO:0000256" key="8">
    <source>
        <dbReference type="ARBA" id="ARBA00072105"/>
    </source>
</evidence>
<evidence type="ECO:0000259" key="11">
    <source>
        <dbReference type="PROSITE" id="PS50893"/>
    </source>
</evidence>
<dbReference type="PROSITE" id="PS00211">
    <property type="entry name" value="ABC_TRANSPORTER_1"/>
    <property type="match status" value="1"/>
</dbReference>
<dbReference type="OrthoDB" id="9802264at2"/>
<dbReference type="Pfam" id="PF08402">
    <property type="entry name" value="TOBE_2"/>
    <property type="match status" value="1"/>
</dbReference>
<evidence type="ECO:0000256" key="9">
    <source>
        <dbReference type="ARBA" id="ARBA00080647"/>
    </source>
</evidence>
<comment type="function">
    <text evidence="6">Part of the ABC transporter complex LpqY-SugA-SugB-SugC, which is highly specific for uptake of trehalose. Involved in the recycling of extracellular trehalose released from trehalose-containing molecules synthesized by M.tuberculosis. Trehalose uptake is essential for virulence. Responsible for energy coupling to the transport system.</text>
</comment>
<comment type="catalytic activity">
    <reaction evidence="5">
        <text>alpha,alpha-trehalose(out) + ATP + H2O = alpha,alpha-trehalose(in) + ADP + phosphate + H(+)</text>
        <dbReference type="Rhea" id="RHEA:75203"/>
        <dbReference type="ChEBI" id="CHEBI:15377"/>
        <dbReference type="ChEBI" id="CHEBI:15378"/>
        <dbReference type="ChEBI" id="CHEBI:16551"/>
        <dbReference type="ChEBI" id="CHEBI:30616"/>
        <dbReference type="ChEBI" id="CHEBI:43474"/>
        <dbReference type="ChEBI" id="CHEBI:456216"/>
    </reaction>
</comment>
<dbReference type="SUPFAM" id="SSF52540">
    <property type="entry name" value="P-loop containing nucleoside triphosphate hydrolases"/>
    <property type="match status" value="1"/>
</dbReference>
<protein>
    <recommendedName>
        <fullName evidence="8">Trehalose import ATP-binding protein SugC</fullName>
    </recommendedName>
    <alternativeName>
        <fullName evidence="10">Nucleotide-binding domain of SugABC transporter</fullName>
    </alternativeName>
    <alternativeName>
        <fullName evidence="9">SugABC transporter ATPase SugC</fullName>
    </alternativeName>
</protein>
<evidence type="ECO:0000256" key="2">
    <source>
        <dbReference type="ARBA" id="ARBA00022448"/>
    </source>
</evidence>
<keyword evidence="14" id="KW-1185">Reference proteome</keyword>